<name>A0ABU0INP9_9CAUL</name>
<feature type="domain" description="DUF2087" evidence="1">
    <location>
        <begin position="86"/>
        <end position="156"/>
    </location>
</feature>
<organism evidence="2 3">
    <name type="scientific">Caulobacter ginsengisoli</name>
    <dbReference type="NCBI Taxonomy" id="400775"/>
    <lineage>
        <taxon>Bacteria</taxon>
        <taxon>Pseudomonadati</taxon>
        <taxon>Pseudomonadota</taxon>
        <taxon>Alphaproteobacteria</taxon>
        <taxon>Caulobacterales</taxon>
        <taxon>Caulobacteraceae</taxon>
        <taxon>Caulobacter</taxon>
    </lineage>
</organism>
<evidence type="ECO:0000259" key="1">
    <source>
        <dbReference type="Pfam" id="PF09860"/>
    </source>
</evidence>
<protein>
    <recommendedName>
        <fullName evidence="1">DUF2087 domain-containing protein</fullName>
    </recommendedName>
</protein>
<dbReference type="Proteomes" id="UP001228905">
    <property type="component" value="Unassembled WGS sequence"/>
</dbReference>
<evidence type="ECO:0000313" key="3">
    <source>
        <dbReference type="Proteomes" id="UP001228905"/>
    </source>
</evidence>
<comment type="caution">
    <text evidence="2">The sequence shown here is derived from an EMBL/GenBank/DDBJ whole genome shotgun (WGS) entry which is preliminary data.</text>
</comment>
<dbReference type="RefSeq" id="WP_307347735.1">
    <property type="nucleotide sequence ID" value="NZ_JAUSVS010000002.1"/>
</dbReference>
<gene>
    <name evidence="2" type="ORF">QO010_001409</name>
</gene>
<dbReference type="InterPro" id="IPR018656">
    <property type="entry name" value="DUF2087"/>
</dbReference>
<proteinExistence type="predicted"/>
<dbReference type="EMBL" id="JAUSVS010000002">
    <property type="protein sequence ID" value="MDQ0463638.1"/>
    <property type="molecule type" value="Genomic_DNA"/>
</dbReference>
<sequence>MSRVMFPYAVNDISALAKSMSRELGAAEGRPGHVQLLNMLARAAGYRNYQHFRAGAEGTPEQPPPAPIADQGLVERVARHFDSEGRLLRWPSRDSHVRLALWALWARLEAGAVHTEREISAVLKTLHVFGDHALLRRALVDYGLVTRTADCRDYRRIEQPPPADALALIRRLASSRH</sequence>
<evidence type="ECO:0000313" key="2">
    <source>
        <dbReference type="EMBL" id="MDQ0463638.1"/>
    </source>
</evidence>
<dbReference type="Pfam" id="PF09860">
    <property type="entry name" value="DUF2087"/>
    <property type="match status" value="1"/>
</dbReference>
<reference evidence="2 3" key="1">
    <citation type="submission" date="2023-07" db="EMBL/GenBank/DDBJ databases">
        <title>Genomic Encyclopedia of Type Strains, Phase IV (KMG-IV): sequencing the most valuable type-strain genomes for metagenomic binning, comparative biology and taxonomic classification.</title>
        <authorList>
            <person name="Goeker M."/>
        </authorList>
    </citation>
    <scope>NUCLEOTIDE SEQUENCE [LARGE SCALE GENOMIC DNA]</scope>
    <source>
        <strain evidence="2 3">DSM 18695</strain>
    </source>
</reference>
<accession>A0ABU0INP9</accession>
<keyword evidence="3" id="KW-1185">Reference proteome</keyword>